<dbReference type="Gene3D" id="3.30.750.210">
    <property type="match status" value="1"/>
</dbReference>
<dbReference type="SMART" id="SM00729">
    <property type="entry name" value="Elp3"/>
    <property type="match status" value="1"/>
</dbReference>
<keyword evidence="3" id="KW-1185">Reference proteome</keyword>
<dbReference type="SUPFAM" id="SSF102114">
    <property type="entry name" value="Radical SAM enzymes"/>
    <property type="match status" value="1"/>
</dbReference>
<dbReference type="KEGG" id="mzi:HWN40_08590"/>
<dbReference type="GO" id="GO:0051536">
    <property type="term" value="F:iron-sulfur cluster binding"/>
    <property type="evidence" value="ECO:0007669"/>
    <property type="project" value="InterPro"/>
</dbReference>
<dbReference type="SFLD" id="SFLDG01082">
    <property type="entry name" value="B12-binding_domain_containing"/>
    <property type="match status" value="1"/>
</dbReference>
<dbReference type="Proteomes" id="UP000509594">
    <property type="component" value="Chromosome"/>
</dbReference>
<dbReference type="RefSeq" id="WP_176965350.1">
    <property type="nucleotide sequence ID" value="NZ_CP058215.1"/>
</dbReference>
<name>A0A7D5EFJ8_9EURY</name>
<evidence type="ECO:0000313" key="3">
    <source>
        <dbReference type="Proteomes" id="UP000509594"/>
    </source>
</evidence>
<feature type="domain" description="Radical SAM core" evidence="1">
    <location>
        <begin position="184"/>
        <end position="446"/>
    </location>
</feature>
<dbReference type="AlphaFoldDB" id="A0A7D5EFJ8"/>
<dbReference type="GO" id="GO:0003824">
    <property type="term" value="F:catalytic activity"/>
    <property type="evidence" value="ECO:0007669"/>
    <property type="project" value="InterPro"/>
</dbReference>
<gene>
    <name evidence="2" type="ORF">HWN40_08590</name>
</gene>
<evidence type="ECO:0000259" key="1">
    <source>
        <dbReference type="PROSITE" id="PS51918"/>
    </source>
</evidence>
<dbReference type="PANTHER" id="PTHR43324">
    <property type="match status" value="1"/>
</dbReference>
<dbReference type="Gene3D" id="3.30.750.200">
    <property type="match status" value="1"/>
</dbReference>
<reference evidence="2 3" key="1">
    <citation type="submission" date="2020-06" db="EMBL/GenBank/DDBJ databases">
        <title>Methanolobus halotolerans sp. nov., isolated from a saline lake Tus in Siberia.</title>
        <authorList>
            <person name="Shen Y."/>
            <person name="Chen S.-C."/>
            <person name="Lai M.-C."/>
            <person name="Huang H.-H."/>
            <person name="Chiu H.-H."/>
            <person name="Tang S.-L."/>
            <person name="Rogozin D.Y."/>
            <person name="Degermendzhy A.G."/>
        </authorList>
    </citation>
    <scope>NUCLEOTIDE SEQUENCE [LARGE SCALE GENOMIC DNA]</scope>
    <source>
        <strain evidence="2 3">DSM 21339</strain>
    </source>
</reference>
<sequence>MMNEHAIIVDGYVDEPACFGVPPYISPYIRYIAGALRESGFSEDNIHYSTIDSIRESPSSVAGLIEKAKIVIVVSGMTVPGKYLRSTPISPGEIDSIFSAASGIKILGGPIRLGFSKEGGKTANAIGIRDEDVLISRADIEAFVYDILENNKAGTDRKSDHRYRSVEEIGRWGQMGAFIIRKHPDYPEVMCEIETYRGCGRKTHCSFCTEPFYGSSDYRPVKDVVSEVSALYESGARYFRIGRQPDLLSFHAKDTGGDIPIPQPDIISELYKGIRTAAPDLKVLHMDNANPATIAAYPDECREIFNTITKYHTPGDVAALGMESADPDVIRANDLKAMPEEVFQAIEIINGVGRKRGSNGLPELLPGINFVHGLKGETKKTFELNYDFLKSVLDADLLVRRINIRQVMAFPGTRMYGQDELVAKNKKLFLKYKERIRKDIDLPMLRKLVPQGTVLKDVLCEVNDKNICFGRQMGSYPLLVGIPANMSLGKFIDITVTGHGQRSITGIPYPLYINEAPVQLIRELPGIGKKQAVKILSKVPFADKKDFMDKIENAEQLIDYLQIEPADQT</sequence>
<dbReference type="InterPro" id="IPR007197">
    <property type="entry name" value="rSAM"/>
</dbReference>
<dbReference type="EMBL" id="CP058215">
    <property type="protein sequence ID" value="QLC50294.1"/>
    <property type="molecule type" value="Genomic_DNA"/>
</dbReference>
<protein>
    <submittedName>
        <fullName evidence="2">Radical SAM protein</fullName>
    </submittedName>
</protein>
<dbReference type="InterPro" id="IPR058240">
    <property type="entry name" value="rSAM_sf"/>
</dbReference>
<organism evidence="2 3">
    <name type="scientific">Methanolobus zinderi</name>
    <dbReference type="NCBI Taxonomy" id="536044"/>
    <lineage>
        <taxon>Archaea</taxon>
        <taxon>Methanobacteriati</taxon>
        <taxon>Methanobacteriota</taxon>
        <taxon>Stenosarchaea group</taxon>
        <taxon>Methanomicrobia</taxon>
        <taxon>Methanosarcinales</taxon>
        <taxon>Methanosarcinaceae</taxon>
        <taxon>Methanolobus</taxon>
    </lineage>
</organism>
<dbReference type="SUPFAM" id="SSF81585">
    <property type="entry name" value="PsbU/PolX domain-like"/>
    <property type="match status" value="1"/>
</dbReference>
<dbReference type="GeneID" id="55821727"/>
<dbReference type="PROSITE" id="PS51918">
    <property type="entry name" value="RADICAL_SAM"/>
    <property type="match status" value="1"/>
</dbReference>
<dbReference type="InterPro" id="IPR006638">
    <property type="entry name" value="Elp3/MiaA/NifB-like_rSAM"/>
</dbReference>
<accession>A0A7D5EFJ8</accession>
<dbReference type="OrthoDB" id="358785at2157"/>
<dbReference type="SFLD" id="SFLDS00029">
    <property type="entry name" value="Radical_SAM"/>
    <property type="match status" value="1"/>
</dbReference>
<evidence type="ECO:0000313" key="2">
    <source>
        <dbReference type="EMBL" id="QLC50294.1"/>
    </source>
</evidence>
<dbReference type="PANTHER" id="PTHR43324:SF1">
    <property type="entry name" value="RADICAL SAM CORE DOMAIN-CONTAINING PROTEIN"/>
    <property type="match status" value="1"/>
</dbReference>
<proteinExistence type="predicted"/>